<dbReference type="GO" id="GO:0033557">
    <property type="term" value="C:Slx1-Slx4 complex"/>
    <property type="evidence" value="ECO:0007669"/>
    <property type="project" value="TreeGrafter"/>
</dbReference>
<sequence length="191" mass="20944">MGVAARPGHFFSVYLLYGLNPHHQAHVFLGFIVHPARQVQQHNGDRTTGRAQAWHGGSFLEMMFVVHAFLSAVAALREGPLCCPNPGCWLRAHVICLSEEFLQEEPGQLLPLEGQYVTALGDRIWLCWMSMQEIAEDLELEDMSGLWPQPPYPTPCPGLPVNNLLASAGTLDSTAGDPILSVPNPLQILVA</sequence>
<dbReference type="PANTHER" id="PTHR20208">
    <property type="entry name" value="STRUCTURE-SPECIFIC ENDONUCLEASE SUBUNIT SLX1"/>
    <property type="match status" value="1"/>
</dbReference>
<dbReference type="Ensembl" id="ENSPTET00000015271.1">
    <property type="protein sequence ID" value="ENSPTEP00000010053.1"/>
    <property type="gene ID" value="ENSPTEG00000011407.1"/>
</dbReference>
<dbReference type="GO" id="GO:0008821">
    <property type="term" value="F:crossover junction DNA endonuclease activity"/>
    <property type="evidence" value="ECO:0007669"/>
    <property type="project" value="TreeGrafter"/>
</dbReference>
<dbReference type="GO" id="GO:0017108">
    <property type="term" value="F:5'-flap endonuclease activity"/>
    <property type="evidence" value="ECO:0007669"/>
    <property type="project" value="TreeGrafter"/>
</dbReference>
<dbReference type="Ensembl" id="ENSPTET00000015321.1">
    <property type="protein sequence ID" value="ENSPTEP00000010079.1"/>
    <property type="gene ID" value="ENSPTEG00000011450.1"/>
</dbReference>
<name>A0A8C9LKP4_9PRIM</name>
<dbReference type="Pfam" id="PF21202">
    <property type="entry name" value="SLX1_C"/>
    <property type="match status" value="1"/>
</dbReference>
<evidence type="ECO:0000259" key="1">
    <source>
        <dbReference type="Pfam" id="PF21202"/>
    </source>
</evidence>
<dbReference type="PANTHER" id="PTHR20208:SF10">
    <property type="entry name" value="STRUCTURE-SPECIFIC ENDONUCLEASE SUBUNIT SLX1"/>
    <property type="match status" value="1"/>
</dbReference>
<reference evidence="2" key="1">
    <citation type="submission" date="2025-05" db="UniProtKB">
        <authorList>
            <consortium name="Ensembl"/>
        </authorList>
    </citation>
    <scope>IDENTIFICATION</scope>
</reference>
<evidence type="ECO:0000313" key="2">
    <source>
        <dbReference type="Ensembl" id="ENSPTEP00000010053.1"/>
    </source>
</evidence>
<dbReference type="GO" id="GO:0000724">
    <property type="term" value="P:double-strand break repair via homologous recombination"/>
    <property type="evidence" value="ECO:0007669"/>
    <property type="project" value="TreeGrafter"/>
</dbReference>
<feature type="domain" description="Structure-specific endonuclease subunit SLX1 C-terminal" evidence="1">
    <location>
        <begin position="78"/>
        <end position="115"/>
    </location>
</feature>
<dbReference type="AlphaFoldDB" id="A0A8C9LKP4"/>
<keyword evidence="3" id="KW-1185">Reference proteome</keyword>
<organism evidence="2 3">
    <name type="scientific">Piliocolobus tephrosceles</name>
    <name type="common">Ugandan red Colobus</name>
    <dbReference type="NCBI Taxonomy" id="591936"/>
    <lineage>
        <taxon>Eukaryota</taxon>
        <taxon>Metazoa</taxon>
        <taxon>Chordata</taxon>
        <taxon>Craniata</taxon>
        <taxon>Vertebrata</taxon>
        <taxon>Euteleostomi</taxon>
        <taxon>Mammalia</taxon>
        <taxon>Eutheria</taxon>
        <taxon>Euarchontoglires</taxon>
        <taxon>Primates</taxon>
        <taxon>Haplorrhini</taxon>
        <taxon>Catarrhini</taxon>
        <taxon>Cercopithecidae</taxon>
        <taxon>Colobinae</taxon>
        <taxon>Piliocolobus</taxon>
    </lineage>
</organism>
<dbReference type="Proteomes" id="UP000694416">
    <property type="component" value="Unplaced"/>
</dbReference>
<evidence type="ECO:0000313" key="3">
    <source>
        <dbReference type="Proteomes" id="UP000694416"/>
    </source>
</evidence>
<accession>A0A8C9LKP4</accession>
<protein>
    <recommendedName>
        <fullName evidence="1">Structure-specific endonuclease subunit SLX1 C-terminal domain-containing protein</fullName>
    </recommendedName>
</protein>
<dbReference type="Gene3D" id="3.30.40.10">
    <property type="entry name" value="Zinc/RING finger domain, C3HC4 (zinc finger)"/>
    <property type="match status" value="1"/>
</dbReference>
<dbReference type="InterPro" id="IPR013083">
    <property type="entry name" value="Znf_RING/FYVE/PHD"/>
</dbReference>
<dbReference type="InterPro" id="IPR048749">
    <property type="entry name" value="SLX1_C"/>
</dbReference>
<dbReference type="InterPro" id="IPR050381">
    <property type="entry name" value="SLX1_endonuclease"/>
</dbReference>
<proteinExistence type="predicted"/>